<evidence type="ECO:0000313" key="2">
    <source>
        <dbReference type="Proteomes" id="UP001205185"/>
    </source>
</evidence>
<keyword evidence="2" id="KW-1185">Reference proteome</keyword>
<accession>A0ABT1I6D8</accession>
<dbReference type="InterPro" id="IPR017101">
    <property type="entry name" value="P-loop_ATP/GTP-bd_All4644_prd"/>
</dbReference>
<protein>
    <submittedName>
        <fullName evidence="1">Kinase</fullName>
    </submittedName>
</protein>
<dbReference type="PIRSF" id="PIRSF037081">
    <property type="entry name" value="P-loop_All4644_prd"/>
    <property type="match status" value="1"/>
</dbReference>
<keyword evidence="1" id="KW-0808">Transferase</keyword>
<comment type="caution">
    <text evidence="1">The sequence shown here is derived from an EMBL/GenBank/DDBJ whole genome shotgun (WGS) entry which is preliminary data.</text>
</comment>
<dbReference type="SUPFAM" id="SSF52540">
    <property type="entry name" value="P-loop containing nucleoside triphosphate hydrolases"/>
    <property type="match status" value="1"/>
</dbReference>
<name>A0ABT1I6D8_9PSEU</name>
<organism evidence="1 2">
    <name type="scientific">Actinokineospora diospyrosa</name>
    <dbReference type="NCBI Taxonomy" id="103728"/>
    <lineage>
        <taxon>Bacteria</taxon>
        <taxon>Bacillati</taxon>
        <taxon>Actinomycetota</taxon>
        <taxon>Actinomycetes</taxon>
        <taxon>Pseudonocardiales</taxon>
        <taxon>Pseudonocardiaceae</taxon>
        <taxon>Actinokineospora</taxon>
    </lineage>
</organism>
<dbReference type="Pfam" id="PF13671">
    <property type="entry name" value="AAA_33"/>
    <property type="match status" value="1"/>
</dbReference>
<dbReference type="GO" id="GO:0016301">
    <property type="term" value="F:kinase activity"/>
    <property type="evidence" value="ECO:0007669"/>
    <property type="project" value="UniProtKB-KW"/>
</dbReference>
<proteinExistence type="predicted"/>
<dbReference type="Gene3D" id="3.40.50.300">
    <property type="entry name" value="P-loop containing nucleotide triphosphate hydrolases"/>
    <property type="match status" value="1"/>
</dbReference>
<gene>
    <name evidence="1" type="ORF">LV75_000667</name>
</gene>
<sequence>MHIDLPDHCVVLMAGASGAGKSTLARGIARTAVPETVIESYDRWRQLLTGDPHEQSATPGAVGAVHTILDAACLSGRLSMVVDGTHSTPTERAAVLDIATRHQVPVVLVAVLTPLRVCLARQDSRARPVPADTVTRQFSNLMDGIATVHTEGFAAVHLTTGVGGR</sequence>
<keyword evidence="1" id="KW-0418">Kinase</keyword>
<dbReference type="InterPro" id="IPR027417">
    <property type="entry name" value="P-loop_NTPase"/>
</dbReference>
<reference evidence="1 2" key="1">
    <citation type="submission" date="2022-06" db="EMBL/GenBank/DDBJ databases">
        <title>Genomic Encyclopedia of Archaeal and Bacterial Type Strains, Phase II (KMG-II): from individual species to whole genera.</title>
        <authorList>
            <person name="Goeker M."/>
        </authorList>
    </citation>
    <scope>NUCLEOTIDE SEQUENCE [LARGE SCALE GENOMIC DNA]</scope>
    <source>
        <strain evidence="1 2">DSM 44255</strain>
    </source>
</reference>
<dbReference type="Proteomes" id="UP001205185">
    <property type="component" value="Unassembled WGS sequence"/>
</dbReference>
<evidence type="ECO:0000313" key="1">
    <source>
        <dbReference type="EMBL" id="MCP2268181.1"/>
    </source>
</evidence>
<dbReference type="EMBL" id="JAMTCO010000002">
    <property type="protein sequence ID" value="MCP2268181.1"/>
    <property type="molecule type" value="Genomic_DNA"/>
</dbReference>